<name>A0ACB8VTX4_9TELE</name>
<dbReference type="Proteomes" id="UP000831701">
    <property type="component" value="Chromosome 18"/>
</dbReference>
<gene>
    <name evidence="1" type="ORF">L3Q82_015420</name>
</gene>
<dbReference type="EMBL" id="CM041548">
    <property type="protein sequence ID" value="KAI3359051.1"/>
    <property type="molecule type" value="Genomic_DNA"/>
</dbReference>
<evidence type="ECO:0000313" key="2">
    <source>
        <dbReference type="Proteomes" id="UP000831701"/>
    </source>
</evidence>
<accession>A0ACB8VTX4</accession>
<evidence type="ECO:0000313" key="1">
    <source>
        <dbReference type="EMBL" id="KAI3359051.1"/>
    </source>
</evidence>
<comment type="caution">
    <text evidence="1">The sequence shown here is derived from an EMBL/GenBank/DDBJ whole genome shotgun (WGS) entry which is preliminary data.</text>
</comment>
<protein>
    <submittedName>
        <fullName evidence="1">Uncharacterized protein</fullName>
    </submittedName>
</protein>
<reference evidence="1" key="1">
    <citation type="submission" date="2022-04" db="EMBL/GenBank/DDBJ databases">
        <title>Jade perch genome.</title>
        <authorList>
            <person name="Chao B."/>
        </authorList>
    </citation>
    <scope>NUCLEOTIDE SEQUENCE</scope>
    <source>
        <strain evidence="1">CB-2022</strain>
    </source>
</reference>
<proteinExistence type="predicted"/>
<sequence length="314" mass="34863">FLNSVSANTFSQAPVVYTREQLLDGDPCRTSEEEKGEAEPELSAVSGNDSTNPAFHLLSRETSNDVPGTLELLAVSIRPYYLPREFPHVIAITTYIPPSANADAACELLHSVVAQLQTEHPQAFLLITGDFNHASLSATLPNFHQYVNCCTGTIKLWTCCLQTQQAYSSSPLPSPAGPAQITTWSEEARDALRDCFDTTDWEVLCGPHEQDIDSLTDCITDYINFCVETTVPTKRVQCFSNNKPWVTPDLRALLLEKRTAFQSGDRDELRRVQRDLETEDQRVQGQLQEENGGPPAAKQREGGLERTPSYLRTG</sequence>
<keyword evidence="2" id="KW-1185">Reference proteome</keyword>
<organism evidence="1 2">
    <name type="scientific">Scortum barcoo</name>
    <name type="common">barcoo grunter</name>
    <dbReference type="NCBI Taxonomy" id="214431"/>
    <lineage>
        <taxon>Eukaryota</taxon>
        <taxon>Metazoa</taxon>
        <taxon>Chordata</taxon>
        <taxon>Craniata</taxon>
        <taxon>Vertebrata</taxon>
        <taxon>Euteleostomi</taxon>
        <taxon>Actinopterygii</taxon>
        <taxon>Neopterygii</taxon>
        <taxon>Teleostei</taxon>
        <taxon>Neoteleostei</taxon>
        <taxon>Acanthomorphata</taxon>
        <taxon>Eupercaria</taxon>
        <taxon>Centrarchiformes</taxon>
        <taxon>Terapontoidei</taxon>
        <taxon>Terapontidae</taxon>
        <taxon>Scortum</taxon>
    </lineage>
</organism>
<feature type="non-terminal residue" evidence="1">
    <location>
        <position position="1"/>
    </location>
</feature>